<dbReference type="Gene3D" id="3.40.50.1860">
    <property type="match status" value="2"/>
</dbReference>
<dbReference type="AlphaFoldDB" id="A0A0P1H5W2"/>
<dbReference type="InterPro" id="IPR015942">
    <property type="entry name" value="Asp/Glu/hydantoin_racemase"/>
</dbReference>
<name>A0A0P1H5W2_9RHOB</name>
<reference evidence="1 2" key="1">
    <citation type="submission" date="2015-09" db="EMBL/GenBank/DDBJ databases">
        <authorList>
            <consortium name="Swine Surveillance"/>
        </authorList>
    </citation>
    <scope>NUCLEOTIDE SEQUENCE [LARGE SCALE GENOMIC DNA]</scope>
    <source>
        <strain evidence="1 2">CECT 8399</strain>
    </source>
</reference>
<dbReference type="Pfam" id="PF01177">
    <property type="entry name" value="Asp_Glu_race"/>
    <property type="match status" value="1"/>
</dbReference>
<organism evidence="1 2">
    <name type="scientific">Leisingera aquaemixtae</name>
    <dbReference type="NCBI Taxonomy" id="1396826"/>
    <lineage>
        <taxon>Bacteria</taxon>
        <taxon>Pseudomonadati</taxon>
        <taxon>Pseudomonadota</taxon>
        <taxon>Alphaproteobacteria</taxon>
        <taxon>Rhodobacterales</taxon>
        <taxon>Roseobacteraceae</taxon>
        <taxon>Leisingera</taxon>
    </lineage>
</organism>
<dbReference type="InterPro" id="IPR001920">
    <property type="entry name" value="Asp/Glu_race"/>
</dbReference>
<gene>
    <name evidence="1" type="ORF">PHA8399_00325</name>
</gene>
<dbReference type="GO" id="GO:0047661">
    <property type="term" value="F:amino-acid racemase activity"/>
    <property type="evidence" value="ECO:0007669"/>
    <property type="project" value="InterPro"/>
</dbReference>
<proteinExistence type="predicted"/>
<dbReference type="RefSeq" id="WP_058284444.1">
    <property type="nucleotide sequence ID" value="NZ_CYSR01000002.1"/>
</dbReference>
<dbReference type="STRING" id="1396826.PHA8399_00325"/>
<dbReference type="SUPFAM" id="SSF53681">
    <property type="entry name" value="Aspartate/glutamate racemase"/>
    <property type="match status" value="2"/>
</dbReference>
<protein>
    <submittedName>
        <fullName evidence="1">Putative racemase</fullName>
    </submittedName>
</protein>
<evidence type="ECO:0000313" key="2">
    <source>
        <dbReference type="Proteomes" id="UP000051326"/>
    </source>
</evidence>
<sequence>MHIGLIGGIGVAATIVYYQRLTAAVDRLGGKLDLTISHGDIQTLIRNNLADDRAPQAEIFARQIDSLKGAGCDCVALTSLGAHYCVEEMNALSSLPVISGVAPLDDYFAAQRIRRVGLLGTRVVMRTRLYGQLHQTSAVALDEEIDTLGQTYQDMAVSGSCTAGQRSQMLDAGRRMVDELGAEAIVLAGTDLNLAFDNQDPGYTVIDALDVHVSVLADLAAGRCSLDEVAMTK</sequence>
<evidence type="ECO:0000313" key="1">
    <source>
        <dbReference type="EMBL" id="CUH98212.1"/>
    </source>
</evidence>
<accession>A0A0P1H5W2</accession>
<dbReference type="EMBL" id="CYSR01000002">
    <property type="protein sequence ID" value="CUH98212.1"/>
    <property type="molecule type" value="Genomic_DNA"/>
</dbReference>
<dbReference type="Proteomes" id="UP000051326">
    <property type="component" value="Unassembled WGS sequence"/>
</dbReference>